<gene>
    <name evidence="1" type="ORF">DE4585_03844</name>
</gene>
<dbReference type="EMBL" id="PECH01000008">
    <property type="protein sequence ID" value="TDZ80093.1"/>
    <property type="molecule type" value="Genomic_DNA"/>
</dbReference>
<reference evidence="1 2" key="1">
    <citation type="journal article" date="2019" name="Sci. Rep.">
        <title>Extended insight into the Mycobacterium chelonae-abscessus complex through whole genome sequencing of Mycobacterium salmoniphilum outbreak and Mycobacterium salmoniphilum-like strains.</title>
        <authorList>
            <person name="Behra P.R.K."/>
            <person name="Das S."/>
            <person name="Pettersson B.M.F."/>
            <person name="Shirreff L."/>
            <person name="DuCote T."/>
            <person name="Jacobsson K.G."/>
            <person name="Ennis D.G."/>
            <person name="Kirsebom L.A."/>
        </authorList>
    </citation>
    <scope>NUCLEOTIDE SEQUENCE [LARGE SCALE GENOMIC DNA]</scope>
    <source>
        <strain evidence="1 2">DE 4585</strain>
    </source>
</reference>
<evidence type="ECO:0000313" key="2">
    <source>
        <dbReference type="Proteomes" id="UP000295117"/>
    </source>
</evidence>
<protein>
    <submittedName>
        <fullName evidence="1">Uncharacterized protein</fullName>
    </submittedName>
</protein>
<proteinExistence type="predicted"/>
<dbReference type="Proteomes" id="UP000295117">
    <property type="component" value="Unassembled WGS sequence"/>
</dbReference>
<dbReference type="RefSeq" id="WP_191989115.1">
    <property type="nucleotide sequence ID" value="NZ_PECH01000008.1"/>
</dbReference>
<evidence type="ECO:0000313" key="1">
    <source>
        <dbReference type="EMBL" id="TDZ80093.1"/>
    </source>
</evidence>
<comment type="caution">
    <text evidence="1">The sequence shown here is derived from an EMBL/GenBank/DDBJ whole genome shotgun (WGS) entry which is preliminary data.</text>
</comment>
<sequence>MAALLNQFDRYASHGPVTGARDAQGRSFLDIALEQAVIEADTLQLLAER</sequence>
<dbReference type="AlphaFoldDB" id="A0A4R8S2R4"/>
<accession>A0A4R8S2R4</accession>
<name>A0A4R8S2R4_9MYCO</name>
<organism evidence="1 2">
    <name type="scientific">Mycobacteroides salmoniphilum</name>
    <dbReference type="NCBI Taxonomy" id="404941"/>
    <lineage>
        <taxon>Bacteria</taxon>
        <taxon>Bacillati</taxon>
        <taxon>Actinomycetota</taxon>
        <taxon>Actinomycetes</taxon>
        <taxon>Mycobacteriales</taxon>
        <taxon>Mycobacteriaceae</taxon>
        <taxon>Mycobacteroides</taxon>
    </lineage>
</organism>